<reference evidence="4" key="2">
    <citation type="submission" date="2021-04" db="EMBL/GenBank/DDBJ databases">
        <authorList>
            <person name="Gilroy R."/>
        </authorList>
    </citation>
    <scope>NUCLEOTIDE SEQUENCE</scope>
    <source>
        <strain evidence="4">ChiHjej12B11-16260</strain>
    </source>
</reference>
<dbReference type="SUPFAM" id="SSF102114">
    <property type="entry name" value="Radical SAM enzymes"/>
    <property type="match status" value="1"/>
</dbReference>
<dbReference type="SFLD" id="SFLDF00562">
    <property type="entry name" value="HemN-like__clustered_with_heat"/>
    <property type="match status" value="1"/>
</dbReference>
<comment type="subcellular location">
    <subcellularLocation>
        <location evidence="2">Cytoplasm</location>
    </subcellularLocation>
</comment>
<dbReference type="AlphaFoldDB" id="A0A9D1VQK3"/>
<keyword evidence="2" id="KW-0349">Heme</keyword>
<dbReference type="SFLD" id="SFLDG01065">
    <property type="entry name" value="anaerobic_coproporphyrinogen-I"/>
    <property type="match status" value="1"/>
</dbReference>
<dbReference type="PANTHER" id="PTHR13932">
    <property type="entry name" value="COPROPORPHYRINIGEN III OXIDASE"/>
    <property type="match status" value="1"/>
</dbReference>
<proteinExistence type="inferred from homology"/>
<dbReference type="InterPro" id="IPR034505">
    <property type="entry name" value="Coproporphyrinogen-III_oxidase"/>
</dbReference>
<dbReference type="InterPro" id="IPR006638">
    <property type="entry name" value="Elp3/MiaA/NifB-like_rSAM"/>
</dbReference>
<gene>
    <name evidence="4" type="primary">hemW</name>
    <name evidence="4" type="ORF">H9982_02540</name>
</gene>
<dbReference type="InterPro" id="IPR010723">
    <property type="entry name" value="HemN_C"/>
</dbReference>
<protein>
    <recommendedName>
        <fullName evidence="2">Heme chaperone HemW</fullName>
    </recommendedName>
</protein>
<dbReference type="CDD" id="cd01335">
    <property type="entry name" value="Radical_SAM"/>
    <property type="match status" value="1"/>
</dbReference>
<organism evidence="4 5">
    <name type="scientific">Candidatus Barnesiella excrementipullorum</name>
    <dbReference type="NCBI Taxonomy" id="2838479"/>
    <lineage>
        <taxon>Bacteria</taxon>
        <taxon>Pseudomonadati</taxon>
        <taxon>Bacteroidota</taxon>
        <taxon>Bacteroidia</taxon>
        <taxon>Bacteroidales</taxon>
        <taxon>Barnesiellaceae</taxon>
        <taxon>Barnesiella</taxon>
    </lineage>
</organism>
<dbReference type="SMART" id="SM00729">
    <property type="entry name" value="Elp3"/>
    <property type="match status" value="1"/>
</dbReference>
<dbReference type="Gene3D" id="3.80.30.20">
    <property type="entry name" value="tm_1862 like domain"/>
    <property type="match status" value="1"/>
</dbReference>
<evidence type="ECO:0000313" key="4">
    <source>
        <dbReference type="EMBL" id="HIX45079.1"/>
    </source>
</evidence>
<dbReference type="Pfam" id="PF06969">
    <property type="entry name" value="HemN_C"/>
    <property type="match status" value="1"/>
</dbReference>
<feature type="non-terminal residue" evidence="4">
    <location>
        <position position="378"/>
    </location>
</feature>
<dbReference type="InterPro" id="IPR007197">
    <property type="entry name" value="rSAM"/>
</dbReference>
<evidence type="ECO:0000313" key="5">
    <source>
        <dbReference type="Proteomes" id="UP000824246"/>
    </source>
</evidence>
<feature type="domain" description="Radical SAM core" evidence="3">
    <location>
        <begin position="1"/>
        <end position="230"/>
    </location>
</feature>
<dbReference type="EMBL" id="DXFB01000066">
    <property type="protein sequence ID" value="HIX45079.1"/>
    <property type="molecule type" value="Genomic_DNA"/>
</dbReference>
<dbReference type="GO" id="GO:0046872">
    <property type="term" value="F:metal ion binding"/>
    <property type="evidence" value="ECO:0007669"/>
    <property type="project" value="UniProtKB-UniRule"/>
</dbReference>
<dbReference type="PROSITE" id="PS51918">
    <property type="entry name" value="RADICAL_SAM"/>
    <property type="match status" value="1"/>
</dbReference>
<keyword evidence="2" id="KW-0408">Iron</keyword>
<keyword evidence="2" id="KW-0004">4Fe-4S</keyword>
<dbReference type="Proteomes" id="UP000824246">
    <property type="component" value="Unassembled WGS sequence"/>
</dbReference>
<dbReference type="SFLD" id="SFLDF00288">
    <property type="entry name" value="HemN-like__clustered_with_nucl"/>
    <property type="match status" value="1"/>
</dbReference>
<dbReference type="GO" id="GO:0006779">
    <property type="term" value="P:porphyrin-containing compound biosynthetic process"/>
    <property type="evidence" value="ECO:0007669"/>
    <property type="project" value="InterPro"/>
</dbReference>
<dbReference type="InterPro" id="IPR023404">
    <property type="entry name" value="rSAM_horseshoe"/>
</dbReference>
<dbReference type="NCBIfam" id="TIGR00539">
    <property type="entry name" value="hemN_rel"/>
    <property type="match status" value="1"/>
</dbReference>
<dbReference type="InterPro" id="IPR058240">
    <property type="entry name" value="rSAM_sf"/>
</dbReference>
<keyword evidence="2" id="KW-0949">S-adenosyl-L-methionine</keyword>
<sequence length="378" mass="42894">MSALYIHIPFCRTRCIYCDFHSGTDMSLQERYIEALCTEAALRADELPAPVETLYLGGGTPSQLSPALLHKLFTGLSRHIETAHCIETTIECNPDDLTPLYIEALTQLPINRISMGIQSFDDGELHFLRRRHTAQAAIDAVERCRKAGFDNISIDLMYSLPGQTLEGWQHNIERAIGLGIQHISAYALSYEEGTTLHRLRQTGAVKECDEELSIAMYETLIERLQAAGFEQYEISNFALPGYYSRHNSSYWQNIPYLGLGAAAHSYDGSCRRQNPHHTLQYIQSMEECRCCYKEERLTTDDRFNDMLLTRLRTRRGIDCTKVASTFGPALAGYLARQAAPYLRQGSMEYDAPYLRIARHSIFISDSIIADLFHIEEEA</sequence>
<evidence type="ECO:0000256" key="1">
    <source>
        <dbReference type="ARBA" id="ARBA00006100"/>
    </source>
</evidence>
<comment type="function">
    <text evidence="2">Probably acts as a heme chaperone, transferring heme to an unknown acceptor. Binds one molecule of heme per monomer, possibly covalently. Binds 1 [4Fe-4S] cluster. The cluster is coordinated with 3 cysteines and an exchangeable S-adenosyl-L-methionine.</text>
</comment>
<evidence type="ECO:0000259" key="3">
    <source>
        <dbReference type="PROSITE" id="PS51918"/>
    </source>
</evidence>
<evidence type="ECO:0000256" key="2">
    <source>
        <dbReference type="RuleBase" id="RU364116"/>
    </source>
</evidence>
<keyword evidence="2" id="KW-0479">Metal-binding</keyword>
<keyword evidence="2" id="KW-0143">Chaperone</keyword>
<dbReference type="GO" id="GO:0051539">
    <property type="term" value="F:4 iron, 4 sulfur cluster binding"/>
    <property type="evidence" value="ECO:0007669"/>
    <property type="project" value="UniProtKB-UniRule"/>
</dbReference>
<reference evidence="4" key="1">
    <citation type="journal article" date="2021" name="PeerJ">
        <title>Extensive microbial diversity within the chicken gut microbiome revealed by metagenomics and culture.</title>
        <authorList>
            <person name="Gilroy R."/>
            <person name="Ravi A."/>
            <person name="Getino M."/>
            <person name="Pursley I."/>
            <person name="Horton D.L."/>
            <person name="Alikhan N.F."/>
            <person name="Baker D."/>
            <person name="Gharbi K."/>
            <person name="Hall N."/>
            <person name="Watson M."/>
            <person name="Adriaenssens E.M."/>
            <person name="Foster-Nyarko E."/>
            <person name="Jarju S."/>
            <person name="Secka A."/>
            <person name="Antonio M."/>
            <person name="Oren A."/>
            <person name="Chaudhuri R.R."/>
            <person name="La Ragione R."/>
            <person name="Hildebrand F."/>
            <person name="Pallen M.J."/>
        </authorList>
    </citation>
    <scope>NUCLEOTIDE SEQUENCE</scope>
    <source>
        <strain evidence="4">ChiHjej12B11-16260</strain>
    </source>
</reference>
<dbReference type="InterPro" id="IPR004559">
    <property type="entry name" value="HemW-like"/>
</dbReference>
<comment type="similarity">
    <text evidence="1">Belongs to the anaerobic coproporphyrinogen-III oxidase family. HemW subfamily.</text>
</comment>
<name>A0A9D1VQK3_9BACT</name>
<accession>A0A9D1VQK3</accession>
<dbReference type="GO" id="GO:0004109">
    <property type="term" value="F:coproporphyrinogen oxidase activity"/>
    <property type="evidence" value="ECO:0007669"/>
    <property type="project" value="InterPro"/>
</dbReference>
<dbReference type="SFLD" id="SFLDS00029">
    <property type="entry name" value="Radical_SAM"/>
    <property type="match status" value="1"/>
</dbReference>
<keyword evidence="2" id="KW-0411">Iron-sulfur</keyword>
<dbReference type="GO" id="GO:0005737">
    <property type="term" value="C:cytoplasm"/>
    <property type="evidence" value="ECO:0007669"/>
    <property type="project" value="UniProtKB-SubCell"/>
</dbReference>
<comment type="caution">
    <text evidence="4">The sequence shown here is derived from an EMBL/GenBank/DDBJ whole genome shotgun (WGS) entry which is preliminary data.</text>
</comment>
<dbReference type="PANTHER" id="PTHR13932:SF5">
    <property type="entry name" value="RADICAL S-ADENOSYL METHIONINE DOMAIN-CONTAINING PROTEIN 1, MITOCHONDRIAL"/>
    <property type="match status" value="1"/>
</dbReference>
<keyword evidence="2" id="KW-0963">Cytoplasm</keyword>
<dbReference type="Pfam" id="PF04055">
    <property type="entry name" value="Radical_SAM"/>
    <property type="match status" value="1"/>
</dbReference>